<name>W6Z3K0_COCMI</name>
<sequence>MSAPLTTRNPNHEILYKALSERLKNLELDRRIEDAKETSDFWSQIPVEAEYPYALLDSCMKGEYDHVKRYLQETKNPGLFL</sequence>
<accession>W6Z3K0</accession>
<feature type="non-terminal residue" evidence="1">
    <location>
        <position position="81"/>
    </location>
</feature>
<dbReference type="GeneID" id="19124649"/>
<evidence type="ECO:0000313" key="2">
    <source>
        <dbReference type="Proteomes" id="UP000054032"/>
    </source>
</evidence>
<reference evidence="1 2" key="1">
    <citation type="journal article" date="2013" name="PLoS Genet.">
        <title>Comparative genome structure, secondary metabolite, and effector coding capacity across Cochliobolus pathogens.</title>
        <authorList>
            <person name="Condon B.J."/>
            <person name="Leng Y."/>
            <person name="Wu D."/>
            <person name="Bushley K.E."/>
            <person name="Ohm R.A."/>
            <person name="Otillar R."/>
            <person name="Martin J."/>
            <person name="Schackwitz W."/>
            <person name="Grimwood J."/>
            <person name="MohdZainudin N."/>
            <person name="Xue C."/>
            <person name="Wang R."/>
            <person name="Manning V.A."/>
            <person name="Dhillon B."/>
            <person name="Tu Z.J."/>
            <person name="Steffenson B.J."/>
            <person name="Salamov A."/>
            <person name="Sun H."/>
            <person name="Lowry S."/>
            <person name="LaButti K."/>
            <person name="Han J."/>
            <person name="Copeland A."/>
            <person name="Lindquist E."/>
            <person name="Barry K."/>
            <person name="Schmutz J."/>
            <person name="Baker S.E."/>
            <person name="Ciuffetti L.M."/>
            <person name="Grigoriev I.V."/>
            <person name="Zhong S."/>
            <person name="Turgeon B.G."/>
        </authorList>
    </citation>
    <scope>NUCLEOTIDE SEQUENCE [LARGE SCALE GENOMIC DNA]</scope>
    <source>
        <strain evidence="1 2">ATCC 44560</strain>
    </source>
</reference>
<protein>
    <submittedName>
        <fullName evidence="1">Uncharacterized protein</fullName>
    </submittedName>
</protein>
<dbReference type="OrthoDB" id="10305299at2759"/>
<evidence type="ECO:0000313" key="1">
    <source>
        <dbReference type="EMBL" id="EUC46327.1"/>
    </source>
</evidence>
<dbReference type="AlphaFoldDB" id="W6Z3K0"/>
<dbReference type="KEGG" id="bor:COCMIDRAFT_55502"/>
<proteinExistence type="predicted"/>
<dbReference type="HOGENOM" id="CLU_2580186_0_0_1"/>
<dbReference type="RefSeq" id="XP_007687185.1">
    <property type="nucleotide sequence ID" value="XM_007688995.1"/>
</dbReference>
<gene>
    <name evidence="1" type="ORF">COCMIDRAFT_55502</name>
</gene>
<keyword evidence="2" id="KW-1185">Reference proteome</keyword>
<organism evidence="1 2">
    <name type="scientific">Bipolaris oryzae ATCC 44560</name>
    <dbReference type="NCBI Taxonomy" id="930090"/>
    <lineage>
        <taxon>Eukaryota</taxon>
        <taxon>Fungi</taxon>
        <taxon>Dikarya</taxon>
        <taxon>Ascomycota</taxon>
        <taxon>Pezizomycotina</taxon>
        <taxon>Dothideomycetes</taxon>
        <taxon>Pleosporomycetidae</taxon>
        <taxon>Pleosporales</taxon>
        <taxon>Pleosporineae</taxon>
        <taxon>Pleosporaceae</taxon>
        <taxon>Bipolaris</taxon>
    </lineage>
</organism>
<dbReference type="Proteomes" id="UP000054032">
    <property type="component" value="Unassembled WGS sequence"/>
</dbReference>
<dbReference type="EMBL" id="KI963968">
    <property type="protein sequence ID" value="EUC46327.1"/>
    <property type="molecule type" value="Genomic_DNA"/>
</dbReference>